<comment type="caution">
    <text evidence="12">The sequence shown here is derived from an EMBL/GenBank/DDBJ whole genome shotgun (WGS) entry which is preliminary data.</text>
</comment>
<feature type="transmembrane region" description="Helical" evidence="10">
    <location>
        <begin position="57"/>
        <end position="77"/>
    </location>
</feature>
<dbReference type="SUPFAM" id="SSF81321">
    <property type="entry name" value="Family A G protein-coupled receptor-like"/>
    <property type="match status" value="1"/>
</dbReference>
<dbReference type="InterPro" id="IPR017452">
    <property type="entry name" value="GPCR_Rhodpsn_7TM"/>
</dbReference>
<dbReference type="Proteomes" id="UP001159427">
    <property type="component" value="Unassembled WGS sequence"/>
</dbReference>
<dbReference type="Pfam" id="PF00001">
    <property type="entry name" value="7tm_1"/>
    <property type="match status" value="1"/>
</dbReference>
<sequence>MCRSECGIITKNWTLTELVLSSFSLIFINLLALSGNLLVIFVILLTKELRRKESNWFVLNLALADLLVSLTVIPASLDTVINGYFRFGTSFKEFIGFANFLFCICSIMNLLLLSVDRWFAIVKPFRYLQVITPKKASAACLFVWFYSMLCALPPKFGISSYYCFIPNIDNCDLEKDWSGSKNALIFAVAVLGLSYCLALAVMVLLYWRIFRITRSHIRRINVQHSLRSRVETSEYSEQKERPVDDFSTVISNVLEIEDTATKRYLSSRKMRSSRKNRKWTNQNQFPRASDIQTAKSFLIVIGVYFLCWTPFCFMLMLDIIMSKKINQTGALIGLWIGYANSCLNPVIYTWKYKQFRHALVSTRKKLREKFFVK</sequence>
<keyword evidence="4 10" id="KW-1133">Transmembrane helix</keyword>
<keyword evidence="6 10" id="KW-0472">Membrane</keyword>
<evidence type="ECO:0000256" key="3">
    <source>
        <dbReference type="ARBA" id="ARBA00022692"/>
    </source>
</evidence>
<protein>
    <recommendedName>
        <fullName evidence="11">G-protein coupled receptors family 1 profile domain-containing protein</fullName>
    </recommendedName>
</protein>
<organism evidence="12 13">
    <name type="scientific">Porites evermanni</name>
    <dbReference type="NCBI Taxonomy" id="104178"/>
    <lineage>
        <taxon>Eukaryota</taxon>
        <taxon>Metazoa</taxon>
        <taxon>Cnidaria</taxon>
        <taxon>Anthozoa</taxon>
        <taxon>Hexacorallia</taxon>
        <taxon>Scleractinia</taxon>
        <taxon>Fungiina</taxon>
        <taxon>Poritidae</taxon>
        <taxon>Porites</taxon>
    </lineage>
</organism>
<feature type="transmembrane region" description="Helical" evidence="10">
    <location>
        <begin position="297"/>
        <end position="317"/>
    </location>
</feature>
<evidence type="ECO:0000256" key="5">
    <source>
        <dbReference type="ARBA" id="ARBA00023040"/>
    </source>
</evidence>
<reference evidence="12 13" key="1">
    <citation type="submission" date="2022-05" db="EMBL/GenBank/DDBJ databases">
        <authorList>
            <consortium name="Genoscope - CEA"/>
            <person name="William W."/>
        </authorList>
    </citation>
    <scope>NUCLEOTIDE SEQUENCE [LARGE SCALE GENOMIC DNA]</scope>
</reference>
<evidence type="ECO:0000313" key="12">
    <source>
        <dbReference type="EMBL" id="CAH3021756.1"/>
    </source>
</evidence>
<feature type="transmembrane region" description="Helical" evidence="10">
    <location>
        <begin position="136"/>
        <end position="154"/>
    </location>
</feature>
<dbReference type="PROSITE" id="PS50262">
    <property type="entry name" value="G_PROTEIN_RECEP_F1_2"/>
    <property type="match status" value="1"/>
</dbReference>
<comment type="subcellular location">
    <subcellularLocation>
        <location evidence="1">Cell membrane</location>
        <topology evidence="1">Multi-pass membrane protein</topology>
    </subcellularLocation>
</comment>
<feature type="domain" description="G-protein coupled receptors family 1 profile" evidence="11">
    <location>
        <begin position="35"/>
        <end position="348"/>
    </location>
</feature>
<dbReference type="PANTHER" id="PTHR24248">
    <property type="entry name" value="ADRENERGIC RECEPTOR-RELATED G-PROTEIN COUPLED RECEPTOR"/>
    <property type="match status" value="1"/>
</dbReference>
<evidence type="ECO:0000256" key="10">
    <source>
        <dbReference type="SAM" id="Phobius"/>
    </source>
</evidence>
<keyword evidence="5 9" id="KW-0297">G-protein coupled receptor</keyword>
<evidence type="ECO:0000256" key="9">
    <source>
        <dbReference type="RuleBase" id="RU000688"/>
    </source>
</evidence>
<dbReference type="Gene3D" id="1.20.1070.10">
    <property type="entry name" value="Rhodopsin 7-helix transmembrane proteins"/>
    <property type="match status" value="1"/>
</dbReference>
<evidence type="ECO:0000256" key="6">
    <source>
        <dbReference type="ARBA" id="ARBA00023136"/>
    </source>
</evidence>
<keyword evidence="13" id="KW-1185">Reference proteome</keyword>
<accession>A0ABN8M4S0</accession>
<dbReference type="PRINTS" id="PR00237">
    <property type="entry name" value="GPCRRHODOPSN"/>
</dbReference>
<keyword evidence="7 9" id="KW-0675">Receptor</keyword>
<comment type="similarity">
    <text evidence="9">Belongs to the G-protein coupled receptor 1 family.</text>
</comment>
<evidence type="ECO:0000256" key="7">
    <source>
        <dbReference type="ARBA" id="ARBA00023170"/>
    </source>
</evidence>
<feature type="transmembrane region" description="Helical" evidence="10">
    <location>
        <begin position="183"/>
        <end position="209"/>
    </location>
</feature>
<proteinExistence type="inferred from homology"/>
<evidence type="ECO:0000256" key="4">
    <source>
        <dbReference type="ARBA" id="ARBA00022989"/>
    </source>
</evidence>
<evidence type="ECO:0000259" key="11">
    <source>
        <dbReference type="PROSITE" id="PS50262"/>
    </source>
</evidence>
<keyword evidence="3 9" id="KW-0812">Transmembrane</keyword>
<dbReference type="PROSITE" id="PS00237">
    <property type="entry name" value="G_PROTEIN_RECEP_F1_1"/>
    <property type="match status" value="1"/>
</dbReference>
<keyword evidence="2" id="KW-1003">Cell membrane</keyword>
<evidence type="ECO:0000256" key="8">
    <source>
        <dbReference type="ARBA" id="ARBA00023224"/>
    </source>
</evidence>
<feature type="transmembrane region" description="Helical" evidence="10">
    <location>
        <begin position="23"/>
        <end position="45"/>
    </location>
</feature>
<dbReference type="EMBL" id="CALNXI010000194">
    <property type="protein sequence ID" value="CAH3021756.1"/>
    <property type="molecule type" value="Genomic_DNA"/>
</dbReference>
<evidence type="ECO:0000313" key="13">
    <source>
        <dbReference type="Proteomes" id="UP001159427"/>
    </source>
</evidence>
<evidence type="ECO:0000256" key="2">
    <source>
        <dbReference type="ARBA" id="ARBA00022475"/>
    </source>
</evidence>
<dbReference type="InterPro" id="IPR000276">
    <property type="entry name" value="GPCR_Rhodpsn"/>
</dbReference>
<feature type="transmembrane region" description="Helical" evidence="10">
    <location>
        <begin position="329"/>
        <end position="350"/>
    </location>
</feature>
<gene>
    <name evidence="12" type="ORF">PEVE_00012722</name>
</gene>
<evidence type="ECO:0000256" key="1">
    <source>
        <dbReference type="ARBA" id="ARBA00004651"/>
    </source>
</evidence>
<dbReference type="CDD" id="cd00637">
    <property type="entry name" value="7tm_classA_rhodopsin-like"/>
    <property type="match status" value="1"/>
</dbReference>
<name>A0ABN8M4S0_9CNID</name>
<keyword evidence="8 9" id="KW-0807">Transducer</keyword>
<feature type="transmembrane region" description="Helical" evidence="10">
    <location>
        <begin position="97"/>
        <end position="115"/>
    </location>
</feature>